<dbReference type="STRING" id="1218508.JG29_01760"/>
<dbReference type="AlphaFoldDB" id="A0A0F4KX08"/>
<dbReference type="Gene3D" id="3.20.20.150">
    <property type="entry name" value="Divalent-metal-dependent TIM barrel enzymes"/>
    <property type="match status" value="1"/>
</dbReference>
<gene>
    <name evidence="1" type="ORF">JG29_01760</name>
</gene>
<proteinExistence type="predicted"/>
<organism evidence="1 2">
    <name type="scientific">Bombilactobacillus mellis</name>
    <dbReference type="NCBI Taxonomy" id="1218508"/>
    <lineage>
        <taxon>Bacteria</taxon>
        <taxon>Bacillati</taxon>
        <taxon>Bacillota</taxon>
        <taxon>Bacilli</taxon>
        <taxon>Lactobacillales</taxon>
        <taxon>Lactobacillaceae</taxon>
        <taxon>Bombilactobacillus</taxon>
    </lineage>
</organism>
<dbReference type="HOGENOM" id="CLU_068005_1_0_9"/>
<name>A0A0F4KX08_9LACO</name>
<evidence type="ECO:0000313" key="1">
    <source>
        <dbReference type="EMBL" id="KJY51132.1"/>
    </source>
</evidence>
<sequence length="244" mass="28134">MKNKFIVNTAAFRKENSAKLDQAAQIHRAKELGFAAIEIRNELLDGSLEELERISQQAQAEQLEVYFSVGDVLFKDQHLNPAFEQYLEQMRNLGAQYLKMNLGNFSYPNASAGAQLNDYLDGSFHLYLENNQAPNESDLQKTIAFFQQNTCPDISYCFDIANWEWLQADVYEAAKQLAPVTDYLHLKNFVYDNSNKKVTSLDKGILDWRRIIKIFTQVNQYGFEYYAEPDILQSDLELVQQSLS</sequence>
<dbReference type="Proteomes" id="UP000033695">
    <property type="component" value="Unassembled WGS sequence"/>
</dbReference>
<evidence type="ECO:0000313" key="2">
    <source>
        <dbReference type="Proteomes" id="UP000033695"/>
    </source>
</evidence>
<dbReference type="PATRIC" id="fig|1218508.4.peg.182"/>
<dbReference type="EMBL" id="JXBZ01000002">
    <property type="protein sequence ID" value="KJY51132.1"/>
    <property type="molecule type" value="Genomic_DNA"/>
</dbReference>
<dbReference type="InterPro" id="IPR036237">
    <property type="entry name" value="Xyl_isomerase-like_sf"/>
</dbReference>
<dbReference type="RefSeq" id="WP_045922086.1">
    <property type="nucleotide sequence ID" value="NZ_JBHTHW010000004.1"/>
</dbReference>
<protein>
    <recommendedName>
        <fullName evidence="3">Sugar phosphate isomerase/epimerase</fullName>
    </recommendedName>
</protein>
<reference evidence="1 2" key="1">
    <citation type="submission" date="2014-12" db="EMBL/GenBank/DDBJ databases">
        <title>Comparative genomics of the lactic acid bacteria isolated from the honey bee gut.</title>
        <authorList>
            <person name="Ellegaard K.M."/>
            <person name="Tamarit D."/>
            <person name="Javelind E."/>
            <person name="Olofsson T."/>
            <person name="Andersson S.G."/>
            <person name="Vasquez A."/>
        </authorList>
    </citation>
    <scope>NUCLEOTIDE SEQUENCE [LARGE SCALE GENOMIC DNA]</scope>
    <source>
        <strain evidence="1 2">Hon2</strain>
    </source>
</reference>
<accession>A0A0F4KX08</accession>
<evidence type="ECO:0008006" key="3">
    <source>
        <dbReference type="Google" id="ProtNLM"/>
    </source>
</evidence>
<dbReference type="SUPFAM" id="SSF51658">
    <property type="entry name" value="Xylose isomerase-like"/>
    <property type="match status" value="1"/>
</dbReference>
<keyword evidence="2" id="KW-1185">Reference proteome</keyword>
<comment type="caution">
    <text evidence="1">The sequence shown here is derived from an EMBL/GenBank/DDBJ whole genome shotgun (WGS) entry which is preliminary data.</text>
</comment>